<keyword evidence="2" id="KW-1185">Reference proteome</keyword>
<evidence type="ECO:0000313" key="2">
    <source>
        <dbReference type="Proteomes" id="UP001159405"/>
    </source>
</evidence>
<dbReference type="EMBL" id="CALNXK010000035">
    <property type="protein sequence ID" value="CAH3121056.1"/>
    <property type="molecule type" value="Genomic_DNA"/>
</dbReference>
<accession>A0ABN8NSZ2</accession>
<feature type="non-terminal residue" evidence="1">
    <location>
        <position position="206"/>
    </location>
</feature>
<sequence>MWSDLRAAVPQGSSVLQSLASSLPDVALASRAPSTSSKEEELGFTITQRKSRRNPAITETDLDFANDIALLSNGVDQVQKPLTLTESESEKAGQQLNPKKTEVIEYKSSFDTLLKTMEDSTENNKKARKGKASKVLNDMKIWKSNKSRGVKLSFFKATVESVLLHRGETWTLAPTLTKSINGGLECFLTNHTSKEDLYGDLPRVRD</sequence>
<proteinExistence type="predicted"/>
<comment type="caution">
    <text evidence="1">The sequence shown here is derived from an EMBL/GenBank/DDBJ whole genome shotgun (WGS) entry which is preliminary data.</text>
</comment>
<organism evidence="1 2">
    <name type="scientific">Porites lobata</name>
    <dbReference type="NCBI Taxonomy" id="104759"/>
    <lineage>
        <taxon>Eukaryota</taxon>
        <taxon>Metazoa</taxon>
        <taxon>Cnidaria</taxon>
        <taxon>Anthozoa</taxon>
        <taxon>Hexacorallia</taxon>
        <taxon>Scleractinia</taxon>
        <taxon>Fungiina</taxon>
        <taxon>Poritidae</taxon>
        <taxon>Porites</taxon>
    </lineage>
</organism>
<dbReference type="Proteomes" id="UP001159405">
    <property type="component" value="Unassembled WGS sequence"/>
</dbReference>
<protein>
    <submittedName>
        <fullName evidence="1">Uncharacterized protein</fullName>
    </submittedName>
</protein>
<name>A0ABN8NSZ2_9CNID</name>
<gene>
    <name evidence="1" type="ORF">PLOB_00028410</name>
</gene>
<reference evidence="1 2" key="1">
    <citation type="submission" date="2022-05" db="EMBL/GenBank/DDBJ databases">
        <authorList>
            <consortium name="Genoscope - CEA"/>
            <person name="William W."/>
        </authorList>
    </citation>
    <scope>NUCLEOTIDE SEQUENCE [LARGE SCALE GENOMIC DNA]</scope>
</reference>
<evidence type="ECO:0000313" key="1">
    <source>
        <dbReference type="EMBL" id="CAH3121056.1"/>
    </source>
</evidence>